<dbReference type="AlphaFoldDB" id="A0A9P8NXX3"/>
<accession>A0A9P8NXX3</accession>
<evidence type="ECO:0000313" key="1">
    <source>
        <dbReference type="EMBL" id="KAH3661592.1"/>
    </source>
</evidence>
<comment type="caution">
    <text evidence="1">The sequence shown here is derived from an EMBL/GenBank/DDBJ whole genome shotgun (WGS) entry which is preliminary data.</text>
</comment>
<dbReference type="RefSeq" id="XP_046058705.1">
    <property type="nucleotide sequence ID" value="XM_046207728.1"/>
</dbReference>
<name>A0A9P8NXX3_9ASCO</name>
<reference evidence="1" key="1">
    <citation type="journal article" date="2021" name="Open Biol.">
        <title>Shared evolutionary footprints suggest mitochondrial oxidative damage underlies multiple complex I losses in fungi.</title>
        <authorList>
            <person name="Schikora-Tamarit M.A."/>
            <person name="Marcet-Houben M."/>
            <person name="Nosek J."/>
            <person name="Gabaldon T."/>
        </authorList>
    </citation>
    <scope>NUCLEOTIDE SEQUENCE</scope>
    <source>
        <strain evidence="1">CBS6075</strain>
    </source>
</reference>
<dbReference type="GeneID" id="70238404"/>
<reference evidence="1" key="2">
    <citation type="submission" date="2021-01" db="EMBL/GenBank/DDBJ databases">
        <authorList>
            <person name="Schikora-Tamarit M.A."/>
        </authorList>
    </citation>
    <scope>NUCLEOTIDE SEQUENCE</scope>
    <source>
        <strain evidence="1">CBS6075</strain>
    </source>
</reference>
<protein>
    <submittedName>
        <fullName evidence="1">Uncharacterized protein</fullName>
    </submittedName>
</protein>
<keyword evidence="2" id="KW-1185">Reference proteome</keyword>
<organism evidence="1 2">
    <name type="scientific">Ogataea philodendri</name>
    <dbReference type="NCBI Taxonomy" id="1378263"/>
    <lineage>
        <taxon>Eukaryota</taxon>
        <taxon>Fungi</taxon>
        <taxon>Dikarya</taxon>
        <taxon>Ascomycota</taxon>
        <taxon>Saccharomycotina</taxon>
        <taxon>Pichiomycetes</taxon>
        <taxon>Pichiales</taxon>
        <taxon>Pichiaceae</taxon>
        <taxon>Ogataea</taxon>
    </lineage>
</organism>
<dbReference type="OrthoDB" id="10647629at2759"/>
<gene>
    <name evidence="1" type="ORF">OGAPHI_006440</name>
</gene>
<dbReference type="Proteomes" id="UP000769157">
    <property type="component" value="Unassembled WGS sequence"/>
</dbReference>
<sequence>MPALESKTDKQARNVLCGLNGTVQKSWHGQGRRTSHTVVKIEVQTWNDDLAGNVLDIWEKITAKNLGVRLEKLNGCSLIVQDGCVNSDVFSGQLDDVELLVLVELINLVLINNRDVLGGFCSFKERRQNTRKVWDEVLTNQFTDSAPSLLQISLCWVFLAG</sequence>
<evidence type="ECO:0000313" key="2">
    <source>
        <dbReference type="Proteomes" id="UP000769157"/>
    </source>
</evidence>
<dbReference type="EMBL" id="JAEUBE010000439">
    <property type="protein sequence ID" value="KAH3661592.1"/>
    <property type="molecule type" value="Genomic_DNA"/>
</dbReference>
<proteinExistence type="predicted"/>